<accession>A0AAN9HXZ4</accession>
<name>A0AAN9HXZ4_CROPI</name>
<dbReference type="Proteomes" id="UP001372338">
    <property type="component" value="Unassembled WGS sequence"/>
</dbReference>
<comment type="caution">
    <text evidence="2">The sequence shown here is derived from an EMBL/GenBank/DDBJ whole genome shotgun (WGS) entry which is preliminary data.</text>
</comment>
<evidence type="ECO:0000313" key="2">
    <source>
        <dbReference type="EMBL" id="KAK7256585.1"/>
    </source>
</evidence>
<evidence type="ECO:0000313" key="3">
    <source>
        <dbReference type="Proteomes" id="UP001372338"/>
    </source>
</evidence>
<feature type="region of interest" description="Disordered" evidence="1">
    <location>
        <begin position="218"/>
        <end position="237"/>
    </location>
</feature>
<evidence type="ECO:0000256" key="1">
    <source>
        <dbReference type="SAM" id="MobiDB-lite"/>
    </source>
</evidence>
<protein>
    <submittedName>
        <fullName evidence="2">Uncharacterized protein</fullName>
    </submittedName>
</protein>
<dbReference type="AlphaFoldDB" id="A0AAN9HXZ4"/>
<feature type="compositionally biased region" description="Low complexity" evidence="1">
    <location>
        <begin position="95"/>
        <end position="107"/>
    </location>
</feature>
<proteinExistence type="predicted"/>
<organism evidence="2 3">
    <name type="scientific">Crotalaria pallida</name>
    <name type="common">Smooth rattlebox</name>
    <name type="synonym">Crotalaria striata</name>
    <dbReference type="NCBI Taxonomy" id="3830"/>
    <lineage>
        <taxon>Eukaryota</taxon>
        <taxon>Viridiplantae</taxon>
        <taxon>Streptophyta</taxon>
        <taxon>Embryophyta</taxon>
        <taxon>Tracheophyta</taxon>
        <taxon>Spermatophyta</taxon>
        <taxon>Magnoliopsida</taxon>
        <taxon>eudicotyledons</taxon>
        <taxon>Gunneridae</taxon>
        <taxon>Pentapetalae</taxon>
        <taxon>rosids</taxon>
        <taxon>fabids</taxon>
        <taxon>Fabales</taxon>
        <taxon>Fabaceae</taxon>
        <taxon>Papilionoideae</taxon>
        <taxon>50 kb inversion clade</taxon>
        <taxon>genistoids sensu lato</taxon>
        <taxon>core genistoids</taxon>
        <taxon>Crotalarieae</taxon>
        <taxon>Crotalaria</taxon>
    </lineage>
</organism>
<gene>
    <name evidence="2" type="ORF">RIF29_30039</name>
</gene>
<dbReference type="EMBL" id="JAYWIO010000006">
    <property type="protein sequence ID" value="KAK7256585.1"/>
    <property type="molecule type" value="Genomic_DNA"/>
</dbReference>
<feature type="region of interest" description="Disordered" evidence="1">
    <location>
        <begin position="74"/>
        <end position="115"/>
    </location>
</feature>
<reference evidence="2 3" key="1">
    <citation type="submission" date="2024-01" db="EMBL/GenBank/DDBJ databases">
        <title>The genomes of 5 underutilized Papilionoideae crops provide insights into root nodulation and disease resistanc.</title>
        <authorList>
            <person name="Yuan L."/>
        </authorList>
    </citation>
    <scope>NUCLEOTIDE SEQUENCE [LARGE SCALE GENOMIC DNA]</scope>
    <source>
        <strain evidence="2">ZHUSHIDOU_FW_LH</strain>
        <tissue evidence="2">Leaf</tissue>
    </source>
</reference>
<sequence length="237" mass="26623">MALMYVNMNSRFYLYNMSDEGSVCVYSESASWEAVFIDACLGCMGLQIIFGKSSISVDNMSHILNHLTEIQEKRVSQVPPTLPKSPNAWSKESKPSPSKNKTNTSSNVPRRPYEEEASNKAKLALQYNCELETPSSIMALSGPVLGVQEPAAKIPCINPVSATNEVPRDEIKVTEHEKREFELQEKFDLAYISMSKALIKVAKHEAIITSNKARLDLSEKEKEIPEKARKDMHERLD</sequence>
<keyword evidence="3" id="KW-1185">Reference proteome</keyword>